<gene>
    <name evidence="2" type="ORF">SAMN04515666_106398</name>
</gene>
<dbReference type="STRING" id="1036779.SAMN04515666_106398"/>
<evidence type="ECO:0000313" key="2">
    <source>
        <dbReference type="EMBL" id="SEL99783.1"/>
    </source>
</evidence>
<organism evidence="2 3">
    <name type="scientific">Bosea lupini</name>
    <dbReference type="NCBI Taxonomy" id="1036779"/>
    <lineage>
        <taxon>Bacteria</taxon>
        <taxon>Pseudomonadati</taxon>
        <taxon>Pseudomonadota</taxon>
        <taxon>Alphaproteobacteria</taxon>
        <taxon>Hyphomicrobiales</taxon>
        <taxon>Boseaceae</taxon>
        <taxon>Bosea</taxon>
    </lineage>
</organism>
<sequence>MPDQPYHSPSDSARWREIVLLRRGLVSLKAQTRLLRHELARKYNPDQPRVPAGNTGGGQWTSGGGGGGPALAGTEFLSDLGAALSSALNFGDVVADTSGEESWAFYQ</sequence>
<feature type="compositionally biased region" description="Gly residues" evidence="1">
    <location>
        <begin position="54"/>
        <end position="67"/>
    </location>
</feature>
<dbReference type="RefSeq" id="WP_091838025.1">
    <property type="nucleotide sequence ID" value="NZ_FOAN01000006.1"/>
</dbReference>
<dbReference type="EMBL" id="FOAN01000006">
    <property type="protein sequence ID" value="SEL99783.1"/>
    <property type="molecule type" value="Genomic_DNA"/>
</dbReference>
<keyword evidence="3" id="KW-1185">Reference proteome</keyword>
<accession>A0A1H7US59</accession>
<reference evidence="3" key="1">
    <citation type="submission" date="2016-10" db="EMBL/GenBank/DDBJ databases">
        <authorList>
            <person name="Varghese N."/>
            <person name="Submissions S."/>
        </authorList>
    </citation>
    <scope>NUCLEOTIDE SEQUENCE [LARGE SCALE GENOMIC DNA]</scope>
    <source>
        <strain evidence="3">LMG 26383,CCUG 61248,R- 45681</strain>
    </source>
</reference>
<dbReference type="Proteomes" id="UP000199664">
    <property type="component" value="Unassembled WGS sequence"/>
</dbReference>
<feature type="region of interest" description="Disordered" evidence="1">
    <location>
        <begin position="40"/>
        <end position="67"/>
    </location>
</feature>
<protein>
    <submittedName>
        <fullName evidence="2">Uncharacterized protein</fullName>
    </submittedName>
</protein>
<evidence type="ECO:0000256" key="1">
    <source>
        <dbReference type="SAM" id="MobiDB-lite"/>
    </source>
</evidence>
<name>A0A1H7US59_9HYPH</name>
<proteinExistence type="predicted"/>
<dbReference type="AlphaFoldDB" id="A0A1H7US59"/>
<evidence type="ECO:0000313" key="3">
    <source>
        <dbReference type="Proteomes" id="UP000199664"/>
    </source>
</evidence>
<dbReference type="OrthoDB" id="8115513at2"/>